<keyword evidence="2" id="KW-1185">Reference proteome</keyword>
<organism evidence="1 2">
    <name type="scientific">Corchorus olitorius</name>
    <dbReference type="NCBI Taxonomy" id="93759"/>
    <lineage>
        <taxon>Eukaryota</taxon>
        <taxon>Viridiplantae</taxon>
        <taxon>Streptophyta</taxon>
        <taxon>Embryophyta</taxon>
        <taxon>Tracheophyta</taxon>
        <taxon>Spermatophyta</taxon>
        <taxon>Magnoliopsida</taxon>
        <taxon>eudicotyledons</taxon>
        <taxon>Gunneridae</taxon>
        <taxon>Pentapetalae</taxon>
        <taxon>rosids</taxon>
        <taxon>malvids</taxon>
        <taxon>Malvales</taxon>
        <taxon>Malvaceae</taxon>
        <taxon>Grewioideae</taxon>
        <taxon>Apeibeae</taxon>
        <taxon>Corchorus</taxon>
    </lineage>
</organism>
<protein>
    <submittedName>
        <fullName evidence="1">Uncharacterized protein</fullName>
    </submittedName>
</protein>
<sequence length="53" mass="6170">MYMVLVAKLAYSAGYSHCLLLYNLLMWPSGIRMIPIIKCHVGRISHLDYLTLW</sequence>
<accession>A0A1R3KMQ3</accession>
<comment type="caution">
    <text evidence="1">The sequence shown here is derived from an EMBL/GenBank/DDBJ whole genome shotgun (WGS) entry which is preliminary data.</text>
</comment>
<dbReference type="Proteomes" id="UP000187203">
    <property type="component" value="Unassembled WGS sequence"/>
</dbReference>
<gene>
    <name evidence="1" type="ORF">COLO4_06556</name>
</gene>
<proteinExistence type="predicted"/>
<dbReference type="AlphaFoldDB" id="A0A1R3KMQ3"/>
<name>A0A1R3KMQ3_9ROSI</name>
<evidence type="ECO:0000313" key="2">
    <source>
        <dbReference type="Proteomes" id="UP000187203"/>
    </source>
</evidence>
<dbReference type="EMBL" id="AWUE01012777">
    <property type="protein sequence ID" value="OMP08351.1"/>
    <property type="molecule type" value="Genomic_DNA"/>
</dbReference>
<evidence type="ECO:0000313" key="1">
    <source>
        <dbReference type="EMBL" id="OMP08351.1"/>
    </source>
</evidence>
<reference evidence="2" key="1">
    <citation type="submission" date="2013-09" db="EMBL/GenBank/DDBJ databases">
        <title>Corchorus olitorius genome sequencing.</title>
        <authorList>
            <person name="Alam M."/>
            <person name="Haque M.S."/>
            <person name="Islam M.S."/>
            <person name="Emdad E.M."/>
            <person name="Islam M.M."/>
            <person name="Ahmed B."/>
            <person name="Halim A."/>
            <person name="Hossen Q.M.M."/>
            <person name="Hossain M.Z."/>
            <person name="Ahmed R."/>
            <person name="Khan M.M."/>
            <person name="Islam R."/>
            <person name="Rashid M.M."/>
            <person name="Khan S.A."/>
            <person name="Rahman M.S."/>
            <person name="Alam M."/>
            <person name="Yahiya A.S."/>
            <person name="Khan M.S."/>
            <person name="Azam M.S."/>
            <person name="Haque T."/>
            <person name="Lashkar M.Z.H."/>
            <person name="Akhand A.I."/>
            <person name="Morshed G."/>
            <person name="Roy S."/>
            <person name="Uddin K.S."/>
            <person name="Rabeya T."/>
            <person name="Hossain A.S."/>
            <person name="Chowdhury A."/>
            <person name="Snigdha A.R."/>
            <person name="Mortoza M.S."/>
            <person name="Matin S.A."/>
            <person name="Hoque S.M.E."/>
            <person name="Islam M.K."/>
            <person name="Roy D.K."/>
            <person name="Haider R."/>
            <person name="Moosa M.M."/>
            <person name="Elias S.M."/>
            <person name="Hasan A.M."/>
            <person name="Jahan S."/>
            <person name="Shafiuddin M."/>
            <person name="Mahmood N."/>
            <person name="Shommy N.S."/>
        </authorList>
    </citation>
    <scope>NUCLEOTIDE SEQUENCE [LARGE SCALE GENOMIC DNA]</scope>
    <source>
        <strain evidence="2">cv. O-4</strain>
    </source>
</reference>